<name>A0A2U1FM55_9PSEU</name>
<dbReference type="Gene3D" id="3.90.50.10">
    <property type="entry name" value="Photosynthetic Reaction Center, subunit H, domain 2"/>
    <property type="match status" value="1"/>
</dbReference>
<dbReference type="InterPro" id="IPR011033">
    <property type="entry name" value="PRC_barrel-like_sf"/>
</dbReference>
<dbReference type="EMBL" id="QEKW01000002">
    <property type="protein sequence ID" value="PVZ13239.1"/>
    <property type="molecule type" value="Genomic_DNA"/>
</dbReference>
<dbReference type="Proteomes" id="UP000245639">
    <property type="component" value="Unassembled WGS sequence"/>
</dbReference>
<dbReference type="InterPro" id="IPR014747">
    <property type="entry name" value="Bac_photo_RC_H_C"/>
</dbReference>
<feature type="domain" description="PRC-barrel" evidence="1">
    <location>
        <begin position="6"/>
        <end position="77"/>
    </location>
</feature>
<evidence type="ECO:0000313" key="2">
    <source>
        <dbReference type="EMBL" id="PVZ13239.1"/>
    </source>
</evidence>
<dbReference type="AlphaFoldDB" id="A0A2U1FM55"/>
<dbReference type="SUPFAM" id="SSF50346">
    <property type="entry name" value="PRC-barrel domain"/>
    <property type="match status" value="1"/>
</dbReference>
<accession>A0A2U1FM55</accession>
<comment type="caution">
    <text evidence="2">The sequence shown here is derived from an EMBL/GenBank/DDBJ whole genome shotgun (WGS) entry which is preliminary data.</text>
</comment>
<dbReference type="InterPro" id="IPR027275">
    <property type="entry name" value="PRC-brl_dom"/>
</dbReference>
<dbReference type="RefSeq" id="WP_116707263.1">
    <property type="nucleotide sequence ID" value="NZ_QEKW01000002.1"/>
</dbReference>
<evidence type="ECO:0000259" key="1">
    <source>
        <dbReference type="Pfam" id="PF05239"/>
    </source>
</evidence>
<evidence type="ECO:0000313" key="3">
    <source>
        <dbReference type="Proteomes" id="UP000245639"/>
    </source>
</evidence>
<protein>
    <submittedName>
        <fullName evidence="2">PRC-barrel domain protein</fullName>
    </submittedName>
</protein>
<dbReference type="OrthoDB" id="3712018at2"/>
<reference evidence="2 3" key="1">
    <citation type="submission" date="2018-04" db="EMBL/GenBank/DDBJ databases">
        <title>Genomic Encyclopedia of Type Strains, Phase IV (KMG-IV): sequencing the most valuable type-strain genomes for metagenomic binning, comparative biology and taxonomic classification.</title>
        <authorList>
            <person name="Goeker M."/>
        </authorList>
    </citation>
    <scope>NUCLEOTIDE SEQUENCE [LARGE SCALE GENOMIC DNA]</scope>
    <source>
        <strain evidence="2 3">DSM 45771</strain>
    </source>
</reference>
<proteinExistence type="predicted"/>
<organism evidence="2 3">
    <name type="scientific">Actinomycetospora cinnamomea</name>
    <dbReference type="NCBI Taxonomy" id="663609"/>
    <lineage>
        <taxon>Bacteria</taxon>
        <taxon>Bacillati</taxon>
        <taxon>Actinomycetota</taxon>
        <taxon>Actinomycetes</taxon>
        <taxon>Pseudonocardiales</taxon>
        <taxon>Pseudonocardiaceae</taxon>
        <taxon>Actinomycetospora</taxon>
    </lineage>
</organism>
<gene>
    <name evidence="2" type="ORF">C8D89_102389</name>
</gene>
<dbReference type="GO" id="GO:0030077">
    <property type="term" value="C:plasma membrane light-harvesting complex"/>
    <property type="evidence" value="ECO:0007669"/>
    <property type="project" value="InterPro"/>
</dbReference>
<dbReference type="GO" id="GO:0019684">
    <property type="term" value="P:photosynthesis, light reaction"/>
    <property type="evidence" value="ECO:0007669"/>
    <property type="project" value="InterPro"/>
</dbReference>
<dbReference type="Pfam" id="PF05239">
    <property type="entry name" value="PRC"/>
    <property type="match status" value="1"/>
</dbReference>
<keyword evidence="3" id="KW-1185">Reference proteome</keyword>
<sequence>MIPAENVRDWRGRPVLDPDGAKIGELEAVYYDTLGDEPVFATVKVSSLFGRSRLVFAPLSGAVVTPDHLKVAFGKELVREAPSIDTDGELLAEDEPGLFAHYGLEYRTGSLGERRLARR</sequence>